<keyword evidence="1" id="KW-0812">Transmembrane</keyword>
<comment type="caution">
    <text evidence="3">The sequence shown here is derived from an EMBL/GenBank/DDBJ whole genome shotgun (WGS) entry which is preliminary data.</text>
</comment>
<evidence type="ECO:0000313" key="3">
    <source>
        <dbReference type="EMBL" id="MFC4835379.1"/>
    </source>
</evidence>
<evidence type="ECO:0000259" key="2">
    <source>
        <dbReference type="Pfam" id="PF07885"/>
    </source>
</evidence>
<proteinExistence type="predicted"/>
<dbReference type="EMBL" id="JBHSIM010000049">
    <property type="protein sequence ID" value="MFC4835379.1"/>
    <property type="molecule type" value="Genomic_DNA"/>
</dbReference>
<keyword evidence="3" id="KW-0813">Transport</keyword>
<name>A0ABV9RPD1_9PSEU</name>
<feature type="domain" description="Potassium channel" evidence="2">
    <location>
        <begin position="160"/>
        <end position="212"/>
    </location>
</feature>
<gene>
    <name evidence="3" type="ORF">ACFPEL_23415</name>
</gene>
<feature type="transmembrane region" description="Helical" evidence="1">
    <location>
        <begin position="121"/>
        <end position="142"/>
    </location>
</feature>
<keyword evidence="1" id="KW-0472">Membrane</keyword>
<dbReference type="InterPro" id="IPR013099">
    <property type="entry name" value="K_chnl_dom"/>
</dbReference>
<feature type="transmembrane region" description="Helical" evidence="1">
    <location>
        <begin position="190"/>
        <end position="212"/>
    </location>
</feature>
<sequence length="226" mass="23555">MTGDAAESAAADGGRYGLVLALLVAGYLVGALATDTWVSLLTVLLYLGALVLAIRAARLGRPLVWGLRVGATVGSAGALAVLLSNPGNGFRGVAALWLALILGITVVLVVRHILRHRVVTLQTIAGALSAYLLIGLMFAEIYTGMSRLGTAPFFANGQVPDTATVQYFSFTTLTTLGYGDFTAARNAGRAVAVLEALLGQIFLVTLVARLVSNFGNERPPRRGEDG</sequence>
<dbReference type="Gene3D" id="1.10.287.70">
    <property type="match status" value="1"/>
</dbReference>
<dbReference type="Proteomes" id="UP001595909">
    <property type="component" value="Unassembled WGS sequence"/>
</dbReference>
<keyword evidence="3" id="KW-0406">Ion transport</keyword>
<keyword evidence="3" id="KW-0407">Ion channel</keyword>
<dbReference type="GO" id="GO:0034220">
    <property type="term" value="P:monoatomic ion transmembrane transport"/>
    <property type="evidence" value="ECO:0007669"/>
    <property type="project" value="UniProtKB-KW"/>
</dbReference>
<feature type="transmembrane region" description="Helical" evidence="1">
    <location>
        <begin position="64"/>
        <end position="83"/>
    </location>
</feature>
<protein>
    <submittedName>
        <fullName evidence="3">Potassium channel family protein</fullName>
    </submittedName>
</protein>
<dbReference type="RefSeq" id="WP_274187081.1">
    <property type="nucleotide sequence ID" value="NZ_BAABHN010000049.1"/>
</dbReference>
<keyword evidence="1" id="KW-1133">Transmembrane helix</keyword>
<reference evidence="4" key="1">
    <citation type="journal article" date="2019" name="Int. J. Syst. Evol. Microbiol.">
        <title>The Global Catalogue of Microorganisms (GCM) 10K type strain sequencing project: providing services to taxonomists for standard genome sequencing and annotation.</title>
        <authorList>
            <consortium name="The Broad Institute Genomics Platform"/>
            <consortium name="The Broad Institute Genome Sequencing Center for Infectious Disease"/>
            <person name="Wu L."/>
            <person name="Ma J."/>
        </authorList>
    </citation>
    <scope>NUCLEOTIDE SEQUENCE [LARGE SCALE GENOMIC DNA]</scope>
    <source>
        <strain evidence="4">CCUG 50347</strain>
    </source>
</reference>
<feature type="transmembrane region" description="Helical" evidence="1">
    <location>
        <begin position="95"/>
        <end position="114"/>
    </location>
</feature>
<dbReference type="Pfam" id="PF07885">
    <property type="entry name" value="Ion_trans_2"/>
    <property type="match status" value="1"/>
</dbReference>
<accession>A0ABV9RPD1</accession>
<evidence type="ECO:0000256" key="1">
    <source>
        <dbReference type="SAM" id="Phobius"/>
    </source>
</evidence>
<organism evidence="3 4">
    <name type="scientific">Actinomycetospora chibensis</name>
    <dbReference type="NCBI Taxonomy" id="663606"/>
    <lineage>
        <taxon>Bacteria</taxon>
        <taxon>Bacillati</taxon>
        <taxon>Actinomycetota</taxon>
        <taxon>Actinomycetes</taxon>
        <taxon>Pseudonocardiales</taxon>
        <taxon>Pseudonocardiaceae</taxon>
        <taxon>Actinomycetospora</taxon>
    </lineage>
</organism>
<keyword evidence="4" id="KW-1185">Reference proteome</keyword>
<feature type="transmembrane region" description="Helical" evidence="1">
    <location>
        <begin position="39"/>
        <end position="57"/>
    </location>
</feature>
<evidence type="ECO:0000313" key="4">
    <source>
        <dbReference type="Proteomes" id="UP001595909"/>
    </source>
</evidence>
<dbReference type="SUPFAM" id="SSF81324">
    <property type="entry name" value="Voltage-gated potassium channels"/>
    <property type="match status" value="1"/>
</dbReference>
<feature type="transmembrane region" description="Helical" evidence="1">
    <location>
        <begin position="16"/>
        <end position="33"/>
    </location>
</feature>